<organism evidence="1 2">
    <name type="scientific">Pontibacter actiniarum</name>
    <dbReference type="NCBI Taxonomy" id="323450"/>
    <lineage>
        <taxon>Bacteria</taxon>
        <taxon>Pseudomonadati</taxon>
        <taxon>Bacteroidota</taxon>
        <taxon>Cytophagia</taxon>
        <taxon>Cytophagales</taxon>
        <taxon>Hymenobacteraceae</taxon>
        <taxon>Pontibacter</taxon>
    </lineage>
</organism>
<dbReference type="Proteomes" id="UP000266292">
    <property type="component" value="Chromosome"/>
</dbReference>
<protein>
    <submittedName>
        <fullName evidence="1">Uncharacterized protein</fullName>
    </submittedName>
</protein>
<evidence type="ECO:0000313" key="1">
    <source>
        <dbReference type="EMBL" id="ARS36809.1"/>
    </source>
</evidence>
<proteinExistence type="predicted"/>
<dbReference type="STRING" id="709015.GCA_000472485_03238"/>
<dbReference type="KEGG" id="pact:CA264_16035"/>
<reference evidence="2" key="1">
    <citation type="submission" date="2017-05" db="EMBL/GenBank/DDBJ databases">
        <authorList>
            <person name="Ray J."/>
            <person name="Price M."/>
            <person name="Deutschbauer A."/>
        </authorList>
    </citation>
    <scope>NUCLEOTIDE SEQUENCE [LARGE SCALE GENOMIC DNA]</scope>
    <source>
        <strain evidence="2">DSM 19842</strain>
    </source>
</reference>
<dbReference type="EMBL" id="CP021235">
    <property type="protein sequence ID" value="ARS36809.1"/>
    <property type="molecule type" value="Genomic_DNA"/>
</dbReference>
<evidence type="ECO:0000313" key="2">
    <source>
        <dbReference type="Proteomes" id="UP000266292"/>
    </source>
</evidence>
<keyword evidence="2" id="KW-1185">Reference proteome</keyword>
<sequence>MDIRSIKSIDDRALLEASAVRRRVDSYVRREFDLQQLDLDMLLIIGTSSANYRRPLLSVRDLVLLTGYSESNRDKVYKRVEALSQGEKPFLDRHDNWAPVQYSVAYYGLKVIRRHIELTKMYRDDMRIYLGHESQYEVTVSES</sequence>
<gene>
    <name evidence="1" type="ORF">CA264_16035</name>
</gene>
<accession>A0A1X9YVC1</accession>
<dbReference type="RefSeq" id="WP_025608413.1">
    <property type="nucleotide sequence ID" value="NZ_CP021235.1"/>
</dbReference>
<name>A0A1X9YVC1_9BACT</name>
<dbReference type="AlphaFoldDB" id="A0A1X9YVC1"/>